<sequence length="287" mass="32699">MIVIIMAFLLSILIVPFFLIYNGFVMMRKEGRHLSQLLSLGLGIAILAGEAILAAGVLYYAYVGNKTPFLIQRTIWPVLGAVFCMTVIYGSVSFLIFMIYTLFLQIIPRKKDFDYVIIHGSGLLEGDRVPKLLQDRLDKAIEVYRQDPTPPKLIPSGGQGSDESIPEAEAMKRYLLSKGIPEEDILPEERSTTTLENLRYSQEIINSFPGRKYTALVSSNYHVYRALRYCREIRLKCTGIGSHVTFYYWPNAMIREYIAIHAEKKHLILFVLGWLCCLALLLAMIYI</sequence>
<name>A0AC61N439_9FIRM</name>
<evidence type="ECO:0000313" key="1">
    <source>
        <dbReference type="EMBL" id="QUC65794.1"/>
    </source>
</evidence>
<dbReference type="EMBL" id="CP068393">
    <property type="protein sequence ID" value="QUC65794.1"/>
    <property type="molecule type" value="Genomic_DNA"/>
</dbReference>
<keyword evidence="2" id="KW-1185">Reference proteome</keyword>
<accession>A0AC61N439</accession>
<proteinExistence type="predicted"/>
<gene>
    <name evidence="1" type="ORF">JYE49_07815</name>
</gene>
<organism evidence="1 2">
    <name type="scientific">Aristaeella hokkaidonensis</name>
    <dbReference type="NCBI Taxonomy" id="3046382"/>
    <lineage>
        <taxon>Bacteria</taxon>
        <taxon>Bacillati</taxon>
        <taxon>Bacillota</taxon>
        <taxon>Clostridia</taxon>
        <taxon>Eubacteriales</taxon>
        <taxon>Aristaeellaceae</taxon>
        <taxon>Aristaeella</taxon>
    </lineage>
</organism>
<reference evidence="1" key="1">
    <citation type="submission" date="2021-01" db="EMBL/GenBank/DDBJ databases">
        <title>Complete genome sequence of Clostridiales bacterium R-7.</title>
        <authorList>
            <person name="Mahoney-Kurpe S.C."/>
            <person name="Palevich N."/>
            <person name="Koike S."/>
            <person name="Moon C.D."/>
            <person name="Attwood G.T."/>
        </authorList>
    </citation>
    <scope>NUCLEOTIDE SEQUENCE</scope>
    <source>
        <strain evidence="1">R-7</strain>
    </source>
</reference>
<evidence type="ECO:0000313" key="2">
    <source>
        <dbReference type="Proteomes" id="UP000682782"/>
    </source>
</evidence>
<dbReference type="Proteomes" id="UP000682782">
    <property type="component" value="Chromosome"/>
</dbReference>
<protein>
    <submittedName>
        <fullName evidence="1">YdcF family protein</fullName>
    </submittedName>
</protein>